<dbReference type="InterPro" id="IPR006665">
    <property type="entry name" value="OmpA-like"/>
</dbReference>
<evidence type="ECO:0000256" key="4">
    <source>
        <dbReference type="PROSITE-ProRule" id="PRU00473"/>
    </source>
</evidence>
<dbReference type="PRINTS" id="PR01021">
    <property type="entry name" value="OMPADOMAIN"/>
</dbReference>
<dbReference type="Proteomes" id="UP000016566">
    <property type="component" value="Unassembled WGS sequence"/>
</dbReference>
<proteinExistence type="predicted"/>
<dbReference type="STRING" id="1337093.MBELCI_2259"/>
<dbReference type="OrthoDB" id="9792021at2"/>
<evidence type="ECO:0000256" key="2">
    <source>
        <dbReference type="ARBA" id="ARBA00023136"/>
    </source>
</evidence>
<evidence type="ECO:0000256" key="3">
    <source>
        <dbReference type="ARBA" id="ARBA00023237"/>
    </source>
</evidence>
<dbReference type="AlphaFoldDB" id="U2Z553"/>
<comment type="subcellular location">
    <subcellularLocation>
        <location evidence="1">Cell outer membrane</location>
    </subcellularLocation>
</comment>
<evidence type="ECO:0000256" key="1">
    <source>
        <dbReference type="ARBA" id="ARBA00004442"/>
    </source>
</evidence>
<evidence type="ECO:0000313" key="7">
    <source>
        <dbReference type="Proteomes" id="UP000016566"/>
    </source>
</evidence>
<accession>U2Z553</accession>
<feature type="domain" description="OmpA-like" evidence="5">
    <location>
        <begin position="189"/>
        <end position="306"/>
    </location>
</feature>
<dbReference type="RefSeq" id="WP_021694308.1">
    <property type="nucleotide sequence ID" value="NZ_BATB01000030.1"/>
</dbReference>
<gene>
    <name evidence="6" type="ORF">MBELCI_2259</name>
</gene>
<comment type="caution">
    <text evidence="6">The sequence shown here is derived from an EMBL/GenBank/DDBJ whole genome shotgun (WGS) entry which is preliminary data.</text>
</comment>
<dbReference type="Gene3D" id="3.30.1330.60">
    <property type="entry name" value="OmpA-like domain"/>
    <property type="match status" value="1"/>
</dbReference>
<dbReference type="InterPro" id="IPR036737">
    <property type="entry name" value="OmpA-like_sf"/>
</dbReference>
<dbReference type="InterPro" id="IPR006664">
    <property type="entry name" value="OMP_bac"/>
</dbReference>
<protein>
    <recommendedName>
        <fullName evidence="5">OmpA-like domain-containing protein</fullName>
    </recommendedName>
</protein>
<dbReference type="EMBL" id="BATB01000030">
    <property type="protein sequence ID" value="GAD56207.1"/>
    <property type="molecule type" value="Genomic_DNA"/>
</dbReference>
<dbReference type="eggNOG" id="COG2885">
    <property type="taxonomic scope" value="Bacteria"/>
</dbReference>
<dbReference type="Pfam" id="PF00691">
    <property type="entry name" value="OmpA"/>
    <property type="match status" value="1"/>
</dbReference>
<dbReference type="PANTHER" id="PTHR30329">
    <property type="entry name" value="STATOR ELEMENT OF FLAGELLAR MOTOR COMPLEX"/>
    <property type="match status" value="1"/>
</dbReference>
<dbReference type="GO" id="GO:0009279">
    <property type="term" value="C:cell outer membrane"/>
    <property type="evidence" value="ECO:0007669"/>
    <property type="project" value="UniProtKB-SubCell"/>
</dbReference>
<dbReference type="CDD" id="cd07185">
    <property type="entry name" value="OmpA_C-like"/>
    <property type="match status" value="1"/>
</dbReference>
<dbReference type="InterPro" id="IPR050330">
    <property type="entry name" value="Bact_OuterMem_StrucFunc"/>
</dbReference>
<dbReference type="PROSITE" id="PS51123">
    <property type="entry name" value="OMPA_2"/>
    <property type="match status" value="1"/>
</dbReference>
<evidence type="ECO:0000259" key="5">
    <source>
        <dbReference type="PROSITE" id="PS51123"/>
    </source>
</evidence>
<dbReference type="SUPFAM" id="SSF103088">
    <property type="entry name" value="OmpA-like"/>
    <property type="match status" value="1"/>
</dbReference>
<keyword evidence="7" id="KW-1185">Reference proteome</keyword>
<sequence length="306" mass="31596">MIRATLLLALWPGIAATLELPVPEGAVLTAETRRDAEVYALPTGPAQGGPPPVAPIMGRVETRAWRIDPDAPSAAGLIAPIRAALGAAGFEILLDCAARACGGFDFRFGTEVLPPPAMHVDLGSFRFLSARRDTPQGPEAVGALASRTGGTGHLQLITVMPEGAAPASLSPTAPSLVATPSEGELATALSREGNAVLEGVEFAPGAATLGPRDSPALPALAAWLEANPDRRVVLVGHTDMTGALDANIALSRRRAEAVRERLLRDHGLNRDRIDAQGAGWLAPRASNATKAGRAANRRVEVVVSGG</sequence>
<keyword evidence="3" id="KW-0998">Cell outer membrane</keyword>
<name>U2Z553_9RHOB</name>
<dbReference type="PANTHER" id="PTHR30329:SF21">
    <property type="entry name" value="LIPOPROTEIN YIAD-RELATED"/>
    <property type="match status" value="1"/>
</dbReference>
<reference evidence="6" key="1">
    <citation type="journal article" date="2013" name="Genome Announc.">
        <title>Draft Genome Sequence of Loktanella cinnabarina LL-001T, Isolated from Deep-Sea Floor Sediment.</title>
        <authorList>
            <person name="Nishi S."/>
            <person name="Tsubouchi T."/>
            <person name="Takaki Y."/>
            <person name="Koyanagi R."/>
            <person name="Satoh N."/>
            <person name="Maruyama T."/>
            <person name="Hatada Y."/>
        </authorList>
    </citation>
    <scope>NUCLEOTIDE SEQUENCE [LARGE SCALE GENOMIC DNA]</scope>
    <source>
        <strain evidence="6">LL-001</strain>
    </source>
</reference>
<keyword evidence="2 4" id="KW-0472">Membrane</keyword>
<organism evidence="6 7">
    <name type="scientific">Limimaricola cinnabarinus LL-001</name>
    <dbReference type="NCBI Taxonomy" id="1337093"/>
    <lineage>
        <taxon>Bacteria</taxon>
        <taxon>Pseudomonadati</taxon>
        <taxon>Pseudomonadota</taxon>
        <taxon>Alphaproteobacteria</taxon>
        <taxon>Rhodobacterales</taxon>
        <taxon>Paracoccaceae</taxon>
        <taxon>Limimaricola</taxon>
    </lineage>
</organism>
<evidence type="ECO:0000313" key="6">
    <source>
        <dbReference type="EMBL" id="GAD56207.1"/>
    </source>
</evidence>